<feature type="transmembrane region" description="Helical" evidence="1">
    <location>
        <begin position="141"/>
        <end position="159"/>
    </location>
</feature>
<dbReference type="EMBL" id="CP013694">
    <property type="protein sequence ID" value="ALU29977.1"/>
    <property type="molecule type" value="Genomic_DNA"/>
</dbReference>
<reference evidence="2 3" key="1">
    <citation type="submission" date="2015-12" db="EMBL/GenBank/DDBJ databases">
        <title>A stable core within a dynamic pangenome in Sulfolobus acidocaldarius.</title>
        <authorList>
            <person name="Anderson R."/>
            <person name="Kouris A."/>
            <person name="Seward C."/>
            <person name="Campbell K."/>
            <person name="Whitaker R."/>
        </authorList>
    </citation>
    <scope>NUCLEOTIDE SEQUENCE [LARGE SCALE GENOMIC DNA]</scope>
    <source>
        <strain evidence="2 3">GG12-C01-09</strain>
    </source>
</reference>
<feature type="transmembrane region" description="Helical" evidence="1">
    <location>
        <begin position="451"/>
        <end position="471"/>
    </location>
</feature>
<feature type="transmembrane region" description="Helical" evidence="1">
    <location>
        <begin position="358"/>
        <end position="375"/>
    </location>
</feature>
<feature type="transmembrane region" description="Helical" evidence="1">
    <location>
        <begin position="165"/>
        <end position="183"/>
    </location>
</feature>
<protein>
    <submittedName>
        <fullName evidence="2">Uncharacterized protein</fullName>
    </submittedName>
</protein>
<sequence>MFSLRSALILALLIIASLVNTKYSLPLALLVVGLTYLLDEQRLLPYASIVSFLIPMVYPLETSYVPMIYALSSIGILASKYSRLLSSVLIILGVSILPLGDVQKYLILYLTAFLLLGVDIRGTLGGGIIMLILATQGYVPYDLAFYTILFGVLSLTTLYKIKVTRYHAIAILSAIFPLLYSYFPLPSFLVSLGSALVFPPALFSTSILLYVEGFKQGIYGLLLILLSLVYNRYEKYFRTISMVLVSAGLSIFSSVFPPLILILIVIYFLEKGKVLTYSQYFLIPLSLYLLIQGSYQSLVYSSIALIIVSTLRMILRTTDSNRFKKLVKLMNARIVGGIISLLIEIILFFIALQYLVFPLSYVALTLSVIYAVFIFRERNAFVHFSLSAVLALFFNPVFALGGIKLKDSLNVIVVALTIIMGILFSHTLYFSIISVFLSVSYLLQKFDIHDLVPLSVISIVSIIPGITWTYVLPPILLSFSYLITKKYSYELGLSSMFCIIILIHYLIV</sequence>
<evidence type="ECO:0000256" key="1">
    <source>
        <dbReference type="SAM" id="Phobius"/>
    </source>
</evidence>
<name>A0A0U3GMM6_9CREN</name>
<keyword evidence="1" id="KW-0472">Membrane</keyword>
<feature type="transmembrane region" description="Helical" evidence="1">
    <location>
        <begin position="382"/>
        <end position="403"/>
    </location>
</feature>
<gene>
    <name evidence="2" type="ORF">ATY89_08555</name>
</gene>
<organism evidence="2 3">
    <name type="scientific">Sulfolobus acidocaldarius</name>
    <dbReference type="NCBI Taxonomy" id="2285"/>
    <lineage>
        <taxon>Archaea</taxon>
        <taxon>Thermoproteota</taxon>
        <taxon>Thermoprotei</taxon>
        <taxon>Sulfolobales</taxon>
        <taxon>Sulfolobaceae</taxon>
        <taxon>Sulfolobus</taxon>
    </lineage>
</organism>
<feature type="transmembrane region" description="Helical" evidence="1">
    <location>
        <begin position="240"/>
        <end position="269"/>
    </location>
</feature>
<feature type="transmembrane region" description="Helical" evidence="1">
    <location>
        <begin position="491"/>
        <end position="507"/>
    </location>
</feature>
<evidence type="ECO:0000313" key="3">
    <source>
        <dbReference type="Proteomes" id="UP000065473"/>
    </source>
</evidence>
<feature type="transmembrane region" description="Helical" evidence="1">
    <location>
        <begin position="81"/>
        <end position="100"/>
    </location>
</feature>
<keyword evidence="1" id="KW-0812">Transmembrane</keyword>
<dbReference type="AlphaFoldDB" id="A0A0U3GMM6"/>
<feature type="transmembrane region" description="Helical" evidence="1">
    <location>
        <begin position="43"/>
        <end position="60"/>
    </location>
</feature>
<accession>A0A0U3GMM6</accession>
<evidence type="ECO:0000313" key="2">
    <source>
        <dbReference type="EMBL" id="ALU29977.1"/>
    </source>
</evidence>
<feature type="transmembrane region" description="Helical" evidence="1">
    <location>
        <begin position="409"/>
        <end position="439"/>
    </location>
</feature>
<feature type="transmembrane region" description="Helical" evidence="1">
    <location>
        <begin position="332"/>
        <end position="352"/>
    </location>
</feature>
<feature type="transmembrane region" description="Helical" evidence="1">
    <location>
        <begin position="106"/>
        <end position="134"/>
    </location>
</feature>
<proteinExistence type="predicted"/>
<dbReference type="RefSeq" id="WP_011278713.1">
    <property type="nucleotide sequence ID" value="NZ_BHWZ01000005.1"/>
</dbReference>
<keyword evidence="1" id="KW-1133">Transmembrane helix</keyword>
<dbReference type="GeneID" id="14552410"/>
<feature type="transmembrane region" description="Helical" evidence="1">
    <location>
        <begin position="289"/>
        <end position="311"/>
    </location>
</feature>
<dbReference type="OMA" id="VFIFRER"/>
<dbReference type="Proteomes" id="UP000065473">
    <property type="component" value="Chromosome"/>
</dbReference>